<dbReference type="PROSITE" id="PS51318">
    <property type="entry name" value="TAT"/>
    <property type="match status" value="1"/>
</dbReference>
<dbReference type="PANTHER" id="PTHR43649">
    <property type="entry name" value="ARABINOSE-BINDING PROTEIN-RELATED"/>
    <property type="match status" value="1"/>
</dbReference>
<dbReference type="InterPro" id="IPR006311">
    <property type="entry name" value="TAT_signal"/>
</dbReference>
<dbReference type="InterPro" id="IPR050490">
    <property type="entry name" value="Bact_solute-bd_prot1"/>
</dbReference>
<dbReference type="InterPro" id="IPR006059">
    <property type="entry name" value="SBP"/>
</dbReference>
<dbReference type="Pfam" id="PF13416">
    <property type="entry name" value="SBP_bac_8"/>
    <property type="match status" value="1"/>
</dbReference>
<gene>
    <name evidence="1" type="ORF">F4148_13160</name>
</gene>
<accession>A0A6B1G2F9</accession>
<protein>
    <submittedName>
        <fullName evidence="1">Extracellular solute-binding protein</fullName>
    </submittedName>
</protein>
<organism evidence="1">
    <name type="scientific">Caldilineaceae bacterium SB0675_bin_29</name>
    <dbReference type="NCBI Taxonomy" id="2605266"/>
    <lineage>
        <taxon>Bacteria</taxon>
        <taxon>Bacillati</taxon>
        <taxon>Chloroflexota</taxon>
        <taxon>Caldilineae</taxon>
        <taxon>Caldilineales</taxon>
        <taxon>Caldilineaceae</taxon>
    </lineage>
</organism>
<proteinExistence type="predicted"/>
<name>A0A6B1G2F9_9CHLR</name>
<dbReference type="AlphaFoldDB" id="A0A6B1G2F9"/>
<evidence type="ECO:0000313" key="1">
    <source>
        <dbReference type="EMBL" id="MYH62650.1"/>
    </source>
</evidence>
<dbReference type="Gene3D" id="3.40.190.10">
    <property type="entry name" value="Periplasmic binding protein-like II"/>
    <property type="match status" value="1"/>
</dbReference>
<reference evidence="1" key="1">
    <citation type="submission" date="2019-09" db="EMBL/GenBank/DDBJ databases">
        <title>Characterisation of the sponge microbiome using genome-centric metagenomics.</title>
        <authorList>
            <person name="Engelberts J.P."/>
            <person name="Robbins S.J."/>
            <person name="De Goeij J.M."/>
            <person name="Aranda M."/>
            <person name="Bell S.C."/>
            <person name="Webster N.S."/>
        </authorList>
    </citation>
    <scope>NUCLEOTIDE SEQUENCE</scope>
    <source>
        <strain evidence="1">SB0675_bin_29</strain>
    </source>
</reference>
<dbReference type="PANTHER" id="PTHR43649:SF30">
    <property type="entry name" value="ABC TRANSPORTER SUBSTRATE-BINDING PROTEIN"/>
    <property type="match status" value="1"/>
</dbReference>
<dbReference type="EMBL" id="VYDA01000473">
    <property type="protein sequence ID" value="MYH62650.1"/>
    <property type="molecule type" value="Genomic_DNA"/>
</dbReference>
<sequence>MPSRAEGNRTMQHSKLSRRSFLQISSAATAGAVLAACAPVAGDMAGGDMADDMPDQLEAEITVWHQDWDGMNRILAWATEAFAEVEPGVTVNTQPIGYGDLLAKLLPSIAAGNEGDINYHYTDWVVATDVSQVFLEITDLAGGRNALEERFFPAAFTAVNAPEGKAYYYPYISGLSDCVLVLNTDHFSEAGGDWTQWSDLGVVIEDCLKVRQIDDDGNMTHAAWTLTGMLGLFPQTIMYQLGGAPYDVETATFTYNSEAGIAALQFMHDIIYEHRLFDWDFIDNVWQDMANGILSMEGMGSWTYSVLANQFPLNLEALPMPSHPDALERILCPSHIGSWALSRRLRDESDKLNASIAFIDMIMSTEGQLQAMDFYSGSLMTPAVYADPRIEDTKYGAVSRKCALGVWPHARYAGHHVANPAPAWREAERALTGEISIQEAVENIDAEMQGLEDTALERLNA</sequence>
<comment type="caution">
    <text evidence="1">The sequence shown here is derived from an EMBL/GenBank/DDBJ whole genome shotgun (WGS) entry which is preliminary data.</text>
</comment>
<dbReference type="SUPFAM" id="SSF53850">
    <property type="entry name" value="Periplasmic binding protein-like II"/>
    <property type="match status" value="1"/>
</dbReference>